<reference evidence="2" key="1">
    <citation type="submission" date="2023-03" db="EMBL/GenBank/DDBJ databases">
        <title>Massive genome expansion in bonnet fungi (Mycena s.s.) driven by repeated elements and novel gene families across ecological guilds.</title>
        <authorList>
            <consortium name="Lawrence Berkeley National Laboratory"/>
            <person name="Harder C.B."/>
            <person name="Miyauchi S."/>
            <person name="Viragh M."/>
            <person name="Kuo A."/>
            <person name="Thoen E."/>
            <person name="Andreopoulos B."/>
            <person name="Lu D."/>
            <person name="Skrede I."/>
            <person name="Drula E."/>
            <person name="Henrissat B."/>
            <person name="Morin E."/>
            <person name="Kohler A."/>
            <person name="Barry K."/>
            <person name="LaButti K."/>
            <person name="Morin E."/>
            <person name="Salamov A."/>
            <person name="Lipzen A."/>
            <person name="Mereny Z."/>
            <person name="Hegedus B."/>
            <person name="Baldrian P."/>
            <person name="Stursova M."/>
            <person name="Weitz H."/>
            <person name="Taylor A."/>
            <person name="Grigoriev I.V."/>
            <person name="Nagy L.G."/>
            <person name="Martin F."/>
            <person name="Kauserud H."/>
        </authorList>
    </citation>
    <scope>NUCLEOTIDE SEQUENCE</scope>
    <source>
        <strain evidence="2">CBHHK067</strain>
    </source>
</reference>
<organism evidence="2 3">
    <name type="scientific">Mycena rosella</name>
    <name type="common">Pink bonnet</name>
    <name type="synonym">Agaricus rosellus</name>
    <dbReference type="NCBI Taxonomy" id="1033263"/>
    <lineage>
        <taxon>Eukaryota</taxon>
        <taxon>Fungi</taxon>
        <taxon>Dikarya</taxon>
        <taxon>Basidiomycota</taxon>
        <taxon>Agaricomycotina</taxon>
        <taxon>Agaricomycetes</taxon>
        <taxon>Agaricomycetidae</taxon>
        <taxon>Agaricales</taxon>
        <taxon>Marasmiineae</taxon>
        <taxon>Mycenaceae</taxon>
        <taxon>Mycena</taxon>
    </lineage>
</organism>
<gene>
    <name evidence="2" type="ORF">B0H17DRAFT_1190614</name>
</gene>
<keyword evidence="3" id="KW-1185">Reference proteome</keyword>
<dbReference type="AlphaFoldDB" id="A0AAD7H322"/>
<comment type="caution">
    <text evidence="2">The sequence shown here is derived from an EMBL/GenBank/DDBJ whole genome shotgun (WGS) entry which is preliminary data.</text>
</comment>
<dbReference type="EMBL" id="JARKIE010000001">
    <property type="protein sequence ID" value="KAJ7710949.1"/>
    <property type="molecule type" value="Genomic_DNA"/>
</dbReference>
<accession>A0AAD7H322</accession>
<evidence type="ECO:0000256" key="1">
    <source>
        <dbReference type="SAM" id="MobiDB-lite"/>
    </source>
</evidence>
<protein>
    <submittedName>
        <fullName evidence="2">Uncharacterized protein</fullName>
    </submittedName>
</protein>
<sequence length="202" mass="22251">MKIFNGELAFFSPRVPDIFLLDYSRIGGKLAKTRDEILRAVFYFCDSRDDTDFIAVYVAYNYPSGIAERVTVDFRTKSKAPTVASWYFPAGAALSDAAPAHNATLSPTPASARDSPRHPARRCCITPQLRSVSSTGRSTRRGASPPKSEMNGRMRQIETESVPPPRTALPPKATTRPSVVRDSRRATGTCESPTRGWKDGRP</sequence>
<proteinExistence type="predicted"/>
<dbReference type="Proteomes" id="UP001221757">
    <property type="component" value="Unassembled WGS sequence"/>
</dbReference>
<evidence type="ECO:0000313" key="2">
    <source>
        <dbReference type="EMBL" id="KAJ7710949.1"/>
    </source>
</evidence>
<name>A0AAD7H322_MYCRO</name>
<feature type="region of interest" description="Disordered" evidence="1">
    <location>
        <begin position="101"/>
        <end position="202"/>
    </location>
</feature>
<evidence type="ECO:0000313" key="3">
    <source>
        <dbReference type="Proteomes" id="UP001221757"/>
    </source>
</evidence>